<dbReference type="GO" id="GO:0016740">
    <property type="term" value="F:transferase activity"/>
    <property type="evidence" value="ECO:0007669"/>
    <property type="project" value="UniProtKB-KW"/>
</dbReference>
<dbReference type="InterPro" id="IPR036928">
    <property type="entry name" value="AS_sf"/>
</dbReference>
<dbReference type="EC" id="6.3.5.7" evidence="8"/>
<comment type="caution">
    <text evidence="10">The sequence shown here is derived from an EMBL/GenBank/DDBJ whole genome shotgun (WGS) entry which is preliminary data.</text>
</comment>
<dbReference type="EMBL" id="LYXE01000046">
    <property type="protein sequence ID" value="PDW00320.1"/>
    <property type="molecule type" value="Genomic_DNA"/>
</dbReference>
<evidence type="ECO:0000256" key="5">
    <source>
        <dbReference type="ARBA" id="ARBA00022917"/>
    </source>
</evidence>
<dbReference type="Gene3D" id="3.90.1300.10">
    <property type="entry name" value="Amidase signature (AS) domain"/>
    <property type="match status" value="1"/>
</dbReference>
<comment type="similarity">
    <text evidence="1 8">Belongs to the amidase family. GatA subfamily.</text>
</comment>
<dbReference type="NCBIfam" id="TIGR00132">
    <property type="entry name" value="gatA"/>
    <property type="match status" value="1"/>
</dbReference>
<feature type="domain" description="Amidase" evidence="9">
    <location>
        <begin position="26"/>
        <end position="464"/>
    </location>
</feature>
<feature type="active site" description="Charge relay system" evidence="8">
    <location>
        <position position="78"/>
    </location>
</feature>
<reference evidence="10 11" key="1">
    <citation type="submission" date="2016-05" db="EMBL/GenBank/DDBJ databases">
        <authorList>
            <person name="Lavstsen T."/>
            <person name="Jespersen J.S."/>
        </authorList>
    </citation>
    <scope>NUCLEOTIDE SEQUENCE [LARGE SCALE GENOMIC DNA]</scope>
    <source>
        <strain evidence="10 11">B7-9</strain>
    </source>
</reference>
<dbReference type="InterPro" id="IPR020556">
    <property type="entry name" value="Amidase_CS"/>
</dbReference>
<dbReference type="OrthoDB" id="9811471at2"/>
<feature type="active site" description="Charge relay system" evidence="8">
    <location>
        <position position="153"/>
    </location>
</feature>
<comment type="function">
    <text evidence="6 8">Allows the formation of correctly charged Gln-tRNA(Gln) through the transamidation of misacylated Glu-tRNA(Gln) in organisms which lack glutaminyl-tRNA synthetase. The reaction takes place in the presence of glutamine and ATP through an activated gamma-phospho-Glu-tRNA(Gln).</text>
</comment>
<evidence type="ECO:0000256" key="2">
    <source>
        <dbReference type="ARBA" id="ARBA00022598"/>
    </source>
</evidence>
<evidence type="ECO:0000259" key="9">
    <source>
        <dbReference type="Pfam" id="PF01425"/>
    </source>
</evidence>
<dbReference type="RefSeq" id="WP_097651085.1">
    <property type="nucleotide sequence ID" value="NZ_LYXE01000046.1"/>
</dbReference>
<name>A0A2H3LCS5_9CHLR</name>
<dbReference type="HAMAP" id="MF_00120">
    <property type="entry name" value="GatA"/>
    <property type="match status" value="1"/>
</dbReference>
<dbReference type="PANTHER" id="PTHR11895">
    <property type="entry name" value="TRANSAMIDASE"/>
    <property type="match status" value="1"/>
</dbReference>
<keyword evidence="4 8" id="KW-0067">ATP-binding</keyword>
<dbReference type="Proteomes" id="UP000220922">
    <property type="component" value="Unassembled WGS sequence"/>
</dbReference>
<proteinExistence type="inferred from homology"/>
<evidence type="ECO:0000256" key="6">
    <source>
        <dbReference type="ARBA" id="ARBA00025295"/>
    </source>
</evidence>
<keyword evidence="3 8" id="KW-0547">Nucleotide-binding</keyword>
<sequence length="485" mass="51602">MSELYNLTIREAQQAFATGELTSVALTEALLKRITALEPALQVFLTTTGEQALAAAQTADATRTATSGPLHGIPLAIKDVICTAGVRTTCGSAILENFVPPYNATVIERLQAAGTVSLGKVNCDEFAMGSSTENSAFQVTRNPWDTERVPGGSSGGSAAAVAAGMALASLGTDTGGSIRQPAALCGVSGLKPTYGRVSRFGLIAYGSSLDQIGPFAWTAADIALVLQAIAGHDPRDGTSATVPVPDYQAGLTGDLRGLRVGVPREYFVEGMEPGVEQATREAIAVLRDQGAEVIELSLPHTKYALPTYYIVAPAEASANLARYDGVRYGPREAGTSMWEEIELTRGRRFGAEVRRRIMLGTYALSAGYYDAYYKRAQQVRTLIKRDFEQAFAQVDLLATPTSPTVAFKVGQKLDDPLTMYLSDVCTLPINLAGVPGLVVPCGFSEDLPVGLQLIGRPFEEATLLRAGDAYQQVTTWHTRRPSLVS</sequence>
<keyword evidence="11" id="KW-1185">Reference proteome</keyword>
<dbReference type="AlphaFoldDB" id="A0A2H3LCS5"/>
<protein>
    <recommendedName>
        <fullName evidence="8">Glutamyl-tRNA(Gln) amidotransferase subunit A</fullName>
        <shortName evidence="8">Glu-ADT subunit A</shortName>
        <ecNumber evidence="8">6.3.5.7</ecNumber>
    </recommendedName>
</protein>
<comment type="subunit">
    <text evidence="8">Heterotrimer of A, B and C subunits.</text>
</comment>
<keyword evidence="5 8" id="KW-0648">Protein biosynthesis</keyword>
<dbReference type="Pfam" id="PF01425">
    <property type="entry name" value="Amidase"/>
    <property type="match status" value="1"/>
</dbReference>
<dbReference type="GO" id="GO:0050567">
    <property type="term" value="F:glutaminyl-tRNA synthase (glutamine-hydrolyzing) activity"/>
    <property type="evidence" value="ECO:0007669"/>
    <property type="project" value="UniProtKB-UniRule"/>
</dbReference>
<dbReference type="SUPFAM" id="SSF75304">
    <property type="entry name" value="Amidase signature (AS) enzymes"/>
    <property type="match status" value="1"/>
</dbReference>
<keyword evidence="2 8" id="KW-0436">Ligase</keyword>
<dbReference type="InterPro" id="IPR004412">
    <property type="entry name" value="GatA"/>
</dbReference>
<accession>A0A2H3LCS5</accession>
<dbReference type="GO" id="GO:0006412">
    <property type="term" value="P:translation"/>
    <property type="evidence" value="ECO:0007669"/>
    <property type="project" value="UniProtKB-UniRule"/>
</dbReference>
<evidence type="ECO:0000256" key="7">
    <source>
        <dbReference type="ARBA" id="ARBA00047407"/>
    </source>
</evidence>
<evidence type="ECO:0000256" key="1">
    <source>
        <dbReference type="ARBA" id="ARBA00008069"/>
    </source>
</evidence>
<organism evidence="10 11">
    <name type="scientific">Candidatus Chloroploca asiatica</name>
    <dbReference type="NCBI Taxonomy" id="1506545"/>
    <lineage>
        <taxon>Bacteria</taxon>
        <taxon>Bacillati</taxon>
        <taxon>Chloroflexota</taxon>
        <taxon>Chloroflexia</taxon>
        <taxon>Chloroflexales</taxon>
        <taxon>Chloroflexineae</taxon>
        <taxon>Oscillochloridaceae</taxon>
        <taxon>Candidatus Chloroploca</taxon>
    </lineage>
</organism>
<feature type="active site" description="Acyl-ester intermediate" evidence="8">
    <location>
        <position position="177"/>
    </location>
</feature>
<comment type="catalytic activity">
    <reaction evidence="7 8">
        <text>L-glutamyl-tRNA(Gln) + L-glutamine + ATP + H2O = L-glutaminyl-tRNA(Gln) + L-glutamate + ADP + phosphate + H(+)</text>
        <dbReference type="Rhea" id="RHEA:17521"/>
        <dbReference type="Rhea" id="RHEA-COMP:9681"/>
        <dbReference type="Rhea" id="RHEA-COMP:9684"/>
        <dbReference type="ChEBI" id="CHEBI:15377"/>
        <dbReference type="ChEBI" id="CHEBI:15378"/>
        <dbReference type="ChEBI" id="CHEBI:29985"/>
        <dbReference type="ChEBI" id="CHEBI:30616"/>
        <dbReference type="ChEBI" id="CHEBI:43474"/>
        <dbReference type="ChEBI" id="CHEBI:58359"/>
        <dbReference type="ChEBI" id="CHEBI:78520"/>
        <dbReference type="ChEBI" id="CHEBI:78521"/>
        <dbReference type="ChEBI" id="CHEBI:456216"/>
        <dbReference type="EC" id="6.3.5.7"/>
    </reaction>
</comment>
<dbReference type="GO" id="GO:0005524">
    <property type="term" value="F:ATP binding"/>
    <property type="evidence" value="ECO:0007669"/>
    <property type="project" value="UniProtKB-KW"/>
</dbReference>
<gene>
    <name evidence="8 10" type="primary">gatA</name>
    <name evidence="10" type="ORF">A9Q02_09995</name>
</gene>
<dbReference type="PROSITE" id="PS00571">
    <property type="entry name" value="AMIDASES"/>
    <property type="match status" value="1"/>
</dbReference>
<evidence type="ECO:0000256" key="4">
    <source>
        <dbReference type="ARBA" id="ARBA00022840"/>
    </source>
</evidence>
<evidence type="ECO:0000256" key="3">
    <source>
        <dbReference type="ARBA" id="ARBA00022741"/>
    </source>
</evidence>
<evidence type="ECO:0000256" key="8">
    <source>
        <dbReference type="HAMAP-Rule" id="MF_00120"/>
    </source>
</evidence>
<evidence type="ECO:0000313" key="11">
    <source>
        <dbReference type="Proteomes" id="UP000220922"/>
    </source>
</evidence>
<dbReference type="InterPro" id="IPR000120">
    <property type="entry name" value="Amidase"/>
</dbReference>
<dbReference type="InterPro" id="IPR023631">
    <property type="entry name" value="Amidase_dom"/>
</dbReference>
<keyword evidence="10" id="KW-0808">Transferase</keyword>
<dbReference type="GO" id="GO:0030956">
    <property type="term" value="C:glutamyl-tRNA(Gln) amidotransferase complex"/>
    <property type="evidence" value="ECO:0007669"/>
    <property type="project" value="InterPro"/>
</dbReference>
<evidence type="ECO:0000313" key="10">
    <source>
        <dbReference type="EMBL" id="PDW00320.1"/>
    </source>
</evidence>
<dbReference type="PANTHER" id="PTHR11895:SF151">
    <property type="entry name" value="GLUTAMYL-TRNA(GLN) AMIDOTRANSFERASE SUBUNIT A"/>
    <property type="match status" value="1"/>
</dbReference>